<feature type="transmembrane region" description="Helical" evidence="6">
    <location>
        <begin position="363"/>
        <end position="386"/>
    </location>
</feature>
<comment type="caution">
    <text evidence="8">The sequence shown here is derived from an EMBL/GenBank/DDBJ whole genome shotgun (WGS) entry which is preliminary data.</text>
</comment>
<dbReference type="Gene3D" id="1.20.1720.10">
    <property type="entry name" value="Multidrug resistance protein D"/>
    <property type="match status" value="1"/>
</dbReference>
<dbReference type="RefSeq" id="WP_191697544.1">
    <property type="nucleotide sequence ID" value="NZ_JACSQO010000008.1"/>
</dbReference>
<dbReference type="InterPro" id="IPR036259">
    <property type="entry name" value="MFS_trans_sf"/>
</dbReference>
<dbReference type="Gene3D" id="1.20.1250.20">
    <property type="entry name" value="MFS general substrate transporter like domains"/>
    <property type="match status" value="1"/>
</dbReference>
<evidence type="ECO:0000256" key="6">
    <source>
        <dbReference type="SAM" id="Phobius"/>
    </source>
</evidence>
<dbReference type="Pfam" id="PF07690">
    <property type="entry name" value="MFS_1"/>
    <property type="match status" value="1"/>
</dbReference>
<reference evidence="8 9" key="1">
    <citation type="submission" date="2020-08" db="EMBL/GenBank/DDBJ databases">
        <title>A Genomic Blueprint of the Chicken Gut Microbiome.</title>
        <authorList>
            <person name="Gilroy R."/>
            <person name="Ravi A."/>
            <person name="Getino M."/>
            <person name="Pursley I."/>
            <person name="Horton D.L."/>
            <person name="Alikhan N.-F."/>
            <person name="Baker D."/>
            <person name="Gharbi K."/>
            <person name="Hall N."/>
            <person name="Watson M."/>
            <person name="Adriaenssens E.M."/>
            <person name="Foster-Nyarko E."/>
            <person name="Jarju S."/>
            <person name="Secka A."/>
            <person name="Antonio M."/>
            <person name="Oren A."/>
            <person name="Chaudhuri R."/>
            <person name="La Ragione R.M."/>
            <person name="Hildebrand F."/>
            <person name="Pallen M.J."/>
        </authorList>
    </citation>
    <scope>NUCLEOTIDE SEQUENCE [LARGE SCALE GENOMIC DNA]</scope>
    <source>
        <strain evidence="8 9">Sa2BUA9</strain>
    </source>
</reference>
<evidence type="ECO:0000313" key="9">
    <source>
        <dbReference type="Proteomes" id="UP000640786"/>
    </source>
</evidence>
<feature type="domain" description="Major facilitator superfamily (MFS) profile" evidence="7">
    <location>
        <begin position="11"/>
        <end position="533"/>
    </location>
</feature>
<proteinExistence type="predicted"/>
<dbReference type="PANTHER" id="PTHR23501">
    <property type="entry name" value="MAJOR FACILITATOR SUPERFAMILY"/>
    <property type="match status" value="1"/>
</dbReference>
<feature type="transmembrane region" description="Helical" evidence="6">
    <location>
        <begin position="234"/>
        <end position="252"/>
    </location>
</feature>
<evidence type="ECO:0000256" key="5">
    <source>
        <dbReference type="ARBA" id="ARBA00023136"/>
    </source>
</evidence>
<keyword evidence="9" id="KW-1185">Reference proteome</keyword>
<feature type="transmembrane region" description="Helical" evidence="6">
    <location>
        <begin position="164"/>
        <end position="184"/>
    </location>
</feature>
<dbReference type="Proteomes" id="UP000640786">
    <property type="component" value="Unassembled WGS sequence"/>
</dbReference>
<keyword evidence="5 6" id="KW-0472">Membrane</keyword>
<protein>
    <submittedName>
        <fullName evidence="8">MFS transporter</fullName>
    </submittedName>
</protein>
<dbReference type="PANTHER" id="PTHR23501:SF190">
    <property type="entry name" value="MAJOR FACILITATOR SUPERFAMILY MFS_1"/>
    <property type="match status" value="1"/>
</dbReference>
<evidence type="ECO:0000313" key="8">
    <source>
        <dbReference type="EMBL" id="MBD7945396.1"/>
    </source>
</evidence>
<feature type="transmembrane region" description="Helical" evidence="6">
    <location>
        <begin position="100"/>
        <end position="124"/>
    </location>
</feature>
<dbReference type="InterPro" id="IPR020846">
    <property type="entry name" value="MFS_dom"/>
</dbReference>
<dbReference type="EMBL" id="JACSQO010000008">
    <property type="protein sequence ID" value="MBD7945396.1"/>
    <property type="molecule type" value="Genomic_DNA"/>
</dbReference>
<keyword evidence="3 6" id="KW-0812">Transmembrane</keyword>
<feature type="transmembrane region" description="Helical" evidence="6">
    <location>
        <begin position="12"/>
        <end position="34"/>
    </location>
</feature>
<feature type="transmembrane region" description="Helical" evidence="6">
    <location>
        <begin position="77"/>
        <end position="94"/>
    </location>
</feature>
<dbReference type="InterPro" id="IPR011701">
    <property type="entry name" value="MFS"/>
</dbReference>
<dbReference type="SUPFAM" id="SSF103473">
    <property type="entry name" value="MFS general substrate transporter"/>
    <property type="match status" value="1"/>
</dbReference>
<evidence type="ECO:0000256" key="4">
    <source>
        <dbReference type="ARBA" id="ARBA00022989"/>
    </source>
</evidence>
<feature type="transmembrane region" description="Helical" evidence="6">
    <location>
        <begin position="273"/>
        <end position="296"/>
    </location>
</feature>
<feature type="transmembrane region" description="Helical" evidence="6">
    <location>
        <begin position="46"/>
        <end position="65"/>
    </location>
</feature>
<gene>
    <name evidence="8" type="ORF">H9650_14815</name>
</gene>
<comment type="subcellular location">
    <subcellularLocation>
        <location evidence="1">Cell membrane</location>
        <topology evidence="1">Multi-pass membrane protein</topology>
    </subcellularLocation>
</comment>
<feature type="transmembrane region" description="Helical" evidence="6">
    <location>
        <begin position="196"/>
        <end position="214"/>
    </location>
</feature>
<evidence type="ECO:0000259" key="7">
    <source>
        <dbReference type="PROSITE" id="PS50850"/>
    </source>
</evidence>
<feature type="transmembrane region" description="Helical" evidence="6">
    <location>
        <begin position="136"/>
        <end position="158"/>
    </location>
</feature>
<name>A0ABR8RCA9_9BACI</name>
<dbReference type="CDD" id="cd17321">
    <property type="entry name" value="MFS_MMR_MDR_like"/>
    <property type="match status" value="1"/>
</dbReference>
<feature type="transmembrane region" description="Helical" evidence="6">
    <location>
        <begin position="308"/>
        <end position="330"/>
    </location>
</feature>
<evidence type="ECO:0000256" key="3">
    <source>
        <dbReference type="ARBA" id="ARBA00022692"/>
    </source>
</evidence>
<keyword evidence="2" id="KW-0813">Transport</keyword>
<organism evidence="8 9">
    <name type="scientific">Psychrobacillus faecigallinarum</name>
    <dbReference type="NCBI Taxonomy" id="2762235"/>
    <lineage>
        <taxon>Bacteria</taxon>
        <taxon>Bacillati</taxon>
        <taxon>Bacillota</taxon>
        <taxon>Bacilli</taxon>
        <taxon>Bacillales</taxon>
        <taxon>Bacillaceae</taxon>
        <taxon>Psychrobacillus</taxon>
    </lineage>
</organism>
<evidence type="ECO:0000256" key="2">
    <source>
        <dbReference type="ARBA" id="ARBA00022448"/>
    </source>
</evidence>
<accession>A0ABR8RCA9</accession>
<keyword evidence="4 6" id="KW-1133">Transmembrane helix</keyword>
<feature type="transmembrane region" description="Helical" evidence="6">
    <location>
        <begin position="510"/>
        <end position="531"/>
    </location>
</feature>
<evidence type="ECO:0000256" key="1">
    <source>
        <dbReference type="ARBA" id="ARBA00004651"/>
    </source>
</evidence>
<feature type="transmembrane region" description="Helical" evidence="6">
    <location>
        <begin position="337"/>
        <end position="357"/>
    </location>
</feature>
<dbReference type="PROSITE" id="PS50850">
    <property type="entry name" value="MFS"/>
    <property type="match status" value="1"/>
</dbReference>
<sequence length="538" mass="57360">MAEKNNTQTWAILLFSIGVFMAALDNGIISAALTTINSSFDVTPNWGAWGITLYTLGLAVSVPIVGKLSDRYGRKRLFIVEIAIFGIGSLLVALSPNFTFYLIARFIQALGGGGIFIIGSSHILSTLPVEKQGKALGMLGGMNGIAAVLGPNLGSVLLDLTGSWHFLFLINVPIAIALVILGFLKLEETKDATGGKLDLLGTILLSMAILGIMYGLTNIEGVNFFESILELNVYGYFLAGIILLLILIIHESRLEKRGGDPILPIRLLSKSSYLLTLLIGAFSGALLAGMIFIPAFSEQVLGIAQENAGYWMTPLALAAGMGAAMGGMFVDKKGPIFAVLLSGIISAIGFLLFPMWIEAKWQFIIASSVAGFGMGIILGAPLNILATEKLESDKGTALATLSLSRQIGMTIAPTIYAGFIARGFNQIPTIFQNDFPKILQDNIREANISEAGLMEFQTLSAQVTSAGEIISQETMSQALTQIQDQELLEVIQTSVNQVTTVAAQDGYGGLFYSAVVIASLIIITTLILIPIRKRSLQG</sequence>